<name>A0ABS8PSD9_9BACT</name>
<dbReference type="RefSeq" id="WP_231005252.1">
    <property type="nucleotide sequence ID" value="NZ_JAJNEC010000005.1"/>
</dbReference>
<dbReference type="Proteomes" id="UP001199816">
    <property type="component" value="Unassembled WGS sequence"/>
</dbReference>
<proteinExistence type="predicted"/>
<organism evidence="1 2">
    <name type="scientific">Niabella pedocola</name>
    <dbReference type="NCBI Taxonomy" id="1752077"/>
    <lineage>
        <taxon>Bacteria</taxon>
        <taxon>Pseudomonadati</taxon>
        <taxon>Bacteroidota</taxon>
        <taxon>Chitinophagia</taxon>
        <taxon>Chitinophagales</taxon>
        <taxon>Chitinophagaceae</taxon>
        <taxon>Niabella</taxon>
    </lineage>
</organism>
<dbReference type="EMBL" id="JAJNEC010000005">
    <property type="protein sequence ID" value="MCD2423995.1"/>
    <property type="molecule type" value="Genomic_DNA"/>
</dbReference>
<reference evidence="1 2" key="1">
    <citation type="submission" date="2021-11" db="EMBL/GenBank/DDBJ databases">
        <title>Genomic of Niabella pedocola.</title>
        <authorList>
            <person name="Wu T."/>
        </authorList>
    </citation>
    <scope>NUCLEOTIDE SEQUENCE [LARGE SCALE GENOMIC DNA]</scope>
    <source>
        <strain evidence="1 2">JCM 31011</strain>
    </source>
</reference>
<keyword evidence="2" id="KW-1185">Reference proteome</keyword>
<protein>
    <submittedName>
        <fullName evidence="1">Uncharacterized protein</fullName>
    </submittedName>
</protein>
<sequence length="138" mass="16084">MQIILSGVIIDMELHAIHIHNDEPLWKLLSKDPEQHTELLVEEILRAYEAQFHRKLEITPDSFIVEIWGHVYVDQFADYIARLTDLKLVKKLLHPVQKYCAVIDCGEKDHDNNRWFWDLLAPLKATIGGWLPGSEKTC</sequence>
<gene>
    <name evidence="1" type="ORF">LQ567_14550</name>
</gene>
<evidence type="ECO:0000313" key="2">
    <source>
        <dbReference type="Proteomes" id="UP001199816"/>
    </source>
</evidence>
<comment type="caution">
    <text evidence="1">The sequence shown here is derived from an EMBL/GenBank/DDBJ whole genome shotgun (WGS) entry which is preliminary data.</text>
</comment>
<evidence type="ECO:0000313" key="1">
    <source>
        <dbReference type="EMBL" id="MCD2423995.1"/>
    </source>
</evidence>
<accession>A0ABS8PSD9</accession>